<dbReference type="PANTHER" id="PTHR30154:SF34">
    <property type="entry name" value="TRANSCRIPTIONAL REGULATOR AZLB"/>
    <property type="match status" value="1"/>
</dbReference>
<reference evidence="6 7" key="2">
    <citation type="submission" date="2016-08" db="EMBL/GenBank/DDBJ databases">
        <authorList>
            <person name="Seilhamer J.J."/>
        </authorList>
    </citation>
    <scope>NUCLEOTIDE SEQUENCE [LARGE SCALE GENOMIC DNA]</scope>
    <source>
        <strain evidence="6 7">VC14762</strain>
    </source>
</reference>
<dbReference type="EMBL" id="MUTJ01000015">
    <property type="protein sequence ID" value="ONU92048.1"/>
    <property type="molecule type" value="Genomic_DNA"/>
</dbReference>
<dbReference type="GO" id="GO:0006355">
    <property type="term" value="P:regulation of DNA-templated transcription"/>
    <property type="evidence" value="ECO:0007669"/>
    <property type="project" value="UniProtKB-ARBA"/>
</dbReference>
<dbReference type="InterPro" id="IPR000485">
    <property type="entry name" value="AsnC-type_HTH_dom"/>
</dbReference>
<dbReference type="InterPro" id="IPR036390">
    <property type="entry name" value="WH_DNA-bd_sf"/>
</dbReference>
<name>A0A142P9L7_9BURK</name>
<gene>
    <name evidence="6" type="ORF">A8E72_03530</name>
    <name evidence="5" type="ORF">UE95_025710</name>
</gene>
<evidence type="ECO:0000313" key="7">
    <source>
        <dbReference type="Proteomes" id="UP000188543"/>
    </source>
</evidence>
<dbReference type="EMBL" id="JYMX02000024">
    <property type="protein sequence ID" value="MCW3714690.1"/>
    <property type="molecule type" value="Genomic_DNA"/>
</dbReference>
<dbReference type="RefSeq" id="WP_006494255.1">
    <property type="nucleotide sequence ID" value="NZ_CADETK010000023.1"/>
</dbReference>
<evidence type="ECO:0000256" key="1">
    <source>
        <dbReference type="ARBA" id="ARBA00023015"/>
    </source>
</evidence>
<dbReference type="Proteomes" id="UP000188543">
    <property type="component" value="Unassembled WGS sequence"/>
</dbReference>
<dbReference type="Pfam" id="PF01037">
    <property type="entry name" value="AsnC_trans_reg"/>
    <property type="match status" value="1"/>
</dbReference>
<evidence type="ECO:0000256" key="2">
    <source>
        <dbReference type="ARBA" id="ARBA00023125"/>
    </source>
</evidence>
<comment type="caution">
    <text evidence="6">The sequence shown here is derived from an EMBL/GenBank/DDBJ whole genome shotgun (WGS) entry which is preliminary data.</text>
</comment>
<dbReference type="Gene3D" id="1.10.10.10">
    <property type="entry name" value="Winged helix-like DNA-binding domain superfamily/Winged helix DNA-binding domain"/>
    <property type="match status" value="1"/>
</dbReference>
<dbReference type="SUPFAM" id="SSF54909">
    <property type="entry name" value="Dimeric alpha+beta barrel"/>
    <property type="match status" value="1"/>
</dbReference>
<dbReference type="InterPro" id="IPR019887">
    <property type="entry name" value="Tscrpt_reg_AsnC/Lrp_C"/>
</dbReference>
<dbReference type="InterPro" id="IPR019888">
    <property type="entry name" value="Tscrpt_reg_AsnC-like"/>
</dbReference>
<keyword evidence="3" id="KW-0804">Transcription</keyword>
<evidence type="ECO:0000256" key="3">
    <source>
        <dbReference type="ARBA" id="ARBA00023163"/>
    </source>
</evidence>
<dbReference type="SMART" id="SM00344">
    <property type="entry name" value="HTH_ASNC"/>
    <property type="match status" value="1"/>
</dbReference>
<proteinExistence type="predicted"/>
<dbReference type="PRINTS" id="PR00033">
    <property type="entry name" value="HTHASNC"/>
</dbReference>
<reference evidence="5" key="1">
    <citation type="submission" date="2015-02" db="EMBL/GenBank/DDBJ databases">
        <authorList>
            <person name="Patil P.P."/>
            <person name="Midha S."/>
            <person name="Mali S."/>
            <person name="Gautam V."/>
            <person name="Dash L."/>
            <person name="Kumar S."/>
            <person name="Shastri J."/>
            <person name="Singhal L."/>
            <person name="Patil P.B."/>
        </authorList>
    </citation>
    <scope>NUCLEOTIDE SEQUENCE</scope>
    <source>
        <strain evidence="5">BC-19</strain>
    </source>
</reference>
<dbReference type="InterPro" id="IPR036388">
    <property type="entry name" value="WH-like_DNA-bd_sf"/>
</dbReference>
<evidence type="ECO:0000259" key="4">
    <source>
        <dbReference type="PROSITE" id="PS50956"/>
    </source>
</evidence>
<dbReference type="CDD" id="cd00090">
    <property type="entry name" value="HTH_ARSR"/>
    <property type="match status" value="1"/>
</dbReference>
<evidence type="ECO:0000313" key="8">
    <source>
        <dbReference type="Proteomes" id="UP000191686"/>
    </source>
</evidence>
<dbReference type="PANTHER" id="PTHR30154">
    <property type="entry name" value="LEUCINE-RESPONSIVE REGULATORY PROTEIN"/>
    <property type="match status" value="1"/>
</dbReference>
<dbReference type="Gene3D" id="3.30.70.920">
    <property type="match status" value="1"/>
</dbReference>
<dbReference type="InterPro" id="IPR011991">
    <property type="entry name" value="ArsR-like_HTH"/>
</dbReference>
<evidence type="ECO:0000313" key="5">
    <source>
        <dbReference type="EMBL" id="MCW3714690.1"/>
    </source>
</evidence>
<dbReference type="PROSITE" id="PS50956">
    <property type="entry name" value="HTH_ASNC_2"/>
    <property type="match status" value="1"/>
</dbReference>
<dbReference type="Proteomes" id="UP000191686">
    <property type="component" value="Unassembled WGS sequence"/>
</dbReference>
<reference evidence="5" key="5">
    <citation type="submission" date="2021-09" db="EMBL/GenBank/DDBJ databases">
        <authorList>
            <person name="Saroha T."/>
            <person name="Patil P."/>
            <person name="Gautam D.V."/>
            <person name="Patil D.P.B."/>
        </authorList>
    </citation>
    <scope>NUCLEOTIDE SEQUENCE</scope>
    <source>
        <strain evidence="5">BC-19</strain>
    </source>
</reference>
<feature type="domain" description="HTH asnC-type" evidence="4">
    <location>
        <begin position="5"/>
        <end position="71"/>
    </location>
</feature>
<keyword evidence="1" id="KW-0805">Transcription regulation</keyword>
<reference evidence="5 8" key="3">
    <citation type="journal article" date="2017" name="Front. Microbiol.">
        <title>Genomics reveals a unique clone of Burkholderia cenocepacia harbouring an actively excising novel genomic island.</title>
        <authorList>
            <person name="Patil P."/>
            <person name="Mali S."/>
            <person name="Midha S."/>
            <person name="Gautam V."/>
            <person name="Dash L."/>
            <person name="Kumar S."/>
            <person name="Shastri J."/>
            <person name="Singhal L."/>
            <person name="Patil P.B."/>
        </authorList>
    </citation>
    <scope>NUCLEOTIDE SEQUENCE [LARGE SCALE GENOMIC DNA]</scope>
    <source>
        <strain evidence="5 8">BC-19</strain>
    </source>
</reference>
<protein>
    <submittedName>
        <fullName evidence="5 6">AsnC family transcriptional regulator</fullName>
    </submittedName>
</protein>
<dbReference type="SUPFAM" id="SSF46785">
    <property type="entry name" value="Winged helix' DNA-binding domain"/>
    <property type="match status" value="1"/>
</dbReference>
<dbReference type="GO" id="GO:0043200">
    <property type="term" value="P:response to amino acid"/>
    <property type="evidence" value="ECO:0007669"/>
    <property type="project" value="TreeGrafter"/>
</dbReference>
<dbReference type="OrthoDB" id="8526125at2"/>
<reference evidence="5 8" key="4">
    <citation type="journal article" date="2017" name="Front. Microbiol.">
        <title>Genomics Reveals a Unique Clone of Burkholderia cenocepacia Harboring an Actively Excising Novel Genomic Island.</title>
        <authorList>
            <person name="Patil P.P."/>
            <person name="Mali S."/>
            <person name="Midha S."/>
            <person name="Gautam V."/>
            <person name="Dash L."/>
            <person name="Kumar S."/>
            <person name="Shastri J."/>
            <person name="Singhal L."/>
            <person name="Patil P.B."/>
        </authorList>
    </citation>
    <scope>NUCLEOTIDE SEQUENCE [LARGE SCALE GENOMIC DNA]</scope>
    <source>
        <strain evidence="5 8">BC-19</strain>
    </source>
</reference>
<keyword evidence="2" id="KW-0238">DNA-binding</keyword>
<sequence length="154" mass="17717">MPIKLDAIDRRILRALQQNSNQTNADIAQQAGLSPTPCLRRVHLLEEQGVIDAYVALLNPAAVELRFTAFVRVTLERQDKTTVERFAREMEQAPEVLECHLMAGSYDYLLRVIAKDLDDYQRFQMETLTQIEGVRNVETEIPLKRIKQTVRLPI</sequence>
<dbReference type="GeneID" id="56563044"/>
<dbReference type="Pfam" id="PF13412">
    <property type="entry name" value="HTH_24"/>
    <property type="match status" value="1"/>
</dbReference>
<dbReference type="GO" id="GO:0043565">
    <property type="term" value="F:sequence-specific DNA binding"/>
    <property type="evidence" value="ECO:0007669"/>
    <property type="project" value="InterPro"/>
</dbReference>
<organism evidence="6 7">
    <name type="scientific">Burkholderia cenocepacia</name>
    <dbReference type="NCBI Taxonomy" id="95486"/>
    <lineage>
        <taxon>Bacteria</taxon>
        <taxon>Pseudomonadati</taxon>
        <taxon>Pseudomonadota</taxon>
        <taxon>Betaproteobacteria</taxon>
        <taxon>Burkholderiales</taxon>
        <taxon>Burkholderiaceae</taxon>
        <taxon>Burkholderia</taxon>
        <taxon>Burkholderia cepacia complex</taxon>
    </lineage>
</organism>
<dbReference type="InterPro" id="IPR011008">
    <property type="entry name" value="Dimeric_a/b-barrel"/>
</dbReference>
<dbReference type="GO" id="GO:0005829">
    <property type="term" value="C:cytosol"/>
    <property type="evidence" value="ECO:0007669"/>
    <property type="project" value="TreeGrafter"/>
</dbReference>
<dbReference type="AlphaFoldDB" id="A0A142P9L7"/>
<evidence type="ECO:0000313" key="6">
    <source>
        <dbReference type="EMBL" id="ONU92048.1"/>
    </source>
</evidence>
<accession>A0A142P9L7</accession>